<keyword evidence="2" id="KW-0521">NADP</keyword>
<keyword evidence="3" id="KW-0560">Oxidoreductase</keyword>
<dbReference type="InterPro" id="IPR029479">
    <property type="entry name" value="Nitroreductase"/>
</dbReference>
<reference evidence="5 6" key="1">
    <citation type="submission" date="2018-04" db="EMBL/GenBank/DDBJ databases">
        <title>Novel Campyloabacter and Helicobacter Species and Strains.</title>
        <authorList>
            <person name="Mannion A.J."/>
            <person name="Shen Z."/>
            <person name="Fox J.G."/>
        </authorList>
    </citation>
    <scope>NUCLEOTIDE SEQUENCE [LARGE SCALE GENOMIC DNA]</scope>
    <source>
        <strain evidence="5 6">MIT 97-5075</strain>
    </source>
</reference>
<name>A0A3D8J786_9HELI</name>
<feature type="domain" description="Nitroreductase" evidence="4">
    <location>
        <begin position="20"/>
        <end position="202"/>
    </location>
</feature>
<evidence type="ECO:0000256" key="3">
    <source>
        <dbReference type="ARBA" id="ARBA00023002"/>
    </source>
</evidence>
<dbReference type="CDD" id="cd02149">
    <property type="entry name" value="NfsB-like"/>
    <property type="match status" value="1"/>
</dbReference>
<dbReference type="Pfam" id="PF00881">
    <property type="entry name" value="Nitroreductase"/>
    <property type="match status" value="1"/>
</dbReference>
<evidence type="ECO:0000256" key="1">
    <source>
        <dbReference type="ARBA" id="ARBA00007118"/>
    </source>
</evidence>
<dbReference type="RefSeq" id="WP_104762404.1">
    <property type="nucleotide sequence ID" value="NZ_FZPM01000004.1"/>
</dbReference>
<dbReference type="EMBL" id="NXLW01000005">
    <property type="protein sequence ID" value="RDU72754.1"/>
    <property type="molecule type" value="Genomic_DNA"/>
</dbReference>
<keyword evidence="6" id="KW-1185">Reference proteome</keyword>
<evidence type="ECO:0000256" key="2">
    <source>
        <dbReference type="ARBA" id="ARBA00022857"/>
    </source>
</evidence>
<gene>
    <name evidence="5" type="ORF">CQA66_03955</name>
</gene>
<comment type="similarity">
    <text evidence="1">Belongs to the nitroreductase family.</text>
</comment>
<dbReference type="Gene3D" id="3.40.109.10">
    <property type="entry name" value="NADH Oxidase"/>
    <property type="match status" value="1"/>
</dbReference>
<dbReference type="PANTHER" id="PTHR43673:SF10">
    <property type="entry name" value="NADH DEHYDROGENASE_NAD(P)H NITROREDUCTASE XCC3605-RELATED"/>
    <property type="match status" value="1"/>
</dbReference>
<evidence type="ECO:0000313" key="6">
    <source>
        <dbReference type="Proteomes" id="UP000256424"/>
    </source>
</evidence>
<evidence type="ECO:0000313" key="5">
    <source>
        <dbReference type="EMBL" id="RDU72754.1"/>
    </source>
</evidence>
<dbReference type="GO" id="GO:0016491">
    <property type="term" value="F:oxidoreductase activity"/>
    <property type="evidence" value="ECO:0007669"/>
    <property type="project" value="UniProtKB-KW"/>
</dbReference>
<dbReference type="Proteomes" id="UP000256424">
    <property type="component" value="Unassembled WGS sequence"/>
</dbReference>
<dbReference type="SUPFAM" id="SSF55469">
    <property type="entry name" value="FMN-dependent nitroreductase-like"/>
    <property type="match status" value="1"/>
</dbReference>
<dbReference type="AlphaFoldDB" id="A0A3D8J786"/>
<dbReference type="PANTHER" id="PTHR43673">
    <property type="entry name" value="NAD(P)H NITROREDUCTASE YDGI-RELATED"/>
    <property type="match status" value="1"/>
</dbReference>
<protein>
    <submittedName>
        <fullName evidence="5">NAD(P)H-dependent oxidoreductase</fullName>
    </submittedName>
</protein>
<comment type="caution">
    <text evidence="5">The sequence shown here is derived from an EMBL/GenBank/DDBJ whole genome shotgun (WGS) entry which is preliminary data.</text>
</comment>
<dbReference type="InterPro" id="IPR033878">
    <property type="entry name" value="NfsB-like"/>
</dbReference>
<dbReference type="OrthoDB" id="9809288at2"/>
<evidence type="ECO:0000259" key="4">
    <source>
        <dbReference type="Pfam" id="PF00881"/>
    </source>
</evidence>
<sequence>MQHHSTSYTEQHDKFSQAMRFRFACKKFDENKKIPSNVFHSLLESARLSPSSFGLEPTRMLIVQTKNMRKSIKETCWNQDQITQASEVIVFTSLKVDMLPQTNYILEKFARRVKSNEEIKHYAEERYGKRKLEKLGYISDIEKLGLWSAHQAYIMATTVMNHAAFLGIDSCMIEGFDKAQIESLLKIDTFKEQVSLVLCLGYRAMQQSKRLRMPLDEIVKFI</sequence>
<proteinExistence type="inferred from homology"/>
<dbReference type="InterPro" id="IPR000415">
    <property type="entry name" value="Nitroreductase-like"/>
</dbReference>
<accession>A0A3D8J786</accession>
<organism evidence="5 6">
    <name type="scientific">Helicobacter aurati</name>
    <dbReference type="NCBI Taxonomy" id="137778"/>
    <lineage>
        <taxon>Bacteria</taxon>
        <taxon>Pseudomonadati</taxon>
        <taxon>Campylobacterota</taxon>
        <taxon>Epsilonproteobacteria</taxon>
        <taxon>Campylobacterales</taxon>
        <taxon>Helicobacteraceae</taxon>
        <taxon>Helicobacter</taxon>
    </lineage>
</organism>